<keyword evidence="2" id="KW-1185">Reference proteome</keyword>
<reference evidence="1" key="1">
    <citation type="submission" date="2016-10" db="EMBL/GenBank/DDBJ databases">
        <authorList>
            <person name="Benchimol M."/>
            <person name="Almeida L.G."/>
            <person name="Vasconcelos A.T."/>
            <person name="Perreira-Neves A."/>
            <person name="Rosa I.A."/>
            <person name="Tasca T."/>
            <person name="Bogo M.R."/>
            <person name="de Souza W."/>
        </authorList>
    </citation>
    <scope>NUCLEOTIDE SEQUENCE [LARGE SCALE GENOMIC DNA]</scope>
    <source>
        <strain evidence="1">K</strain>
    </source>
</reference>
<evidence type="ECO:0000313" key="1">
    <source>
        <dbReference type="EMBL" id="OHT17043.1"/>
    </source>
</evidence>
<protein>
    <submittedName>
        <fullName evidence="1">Uncharacterized protein</fullName>
    </submittedName>
</protein>
<dbReference type="AlphaFoldDB" id="A0A1J4L0T5"/>
<dbReference type="Proteomes" id="UP000179807">
    <property type="component" value="Unassembled WGS sequence"/>
</dbReference>
<evidence type="ECO:0000313" key="2">
    <source>
        <dbReference type="Proteomes" id="UP000179807"/>
    </source>
</evidence>
<sequence>MNTELIQDLKSQKQKDDELFLEITNLMISAIQSTRVVQNIKTKFTKQFFQYFTISKQLYSYLNQKAIIESHRHETNNPEFLSRYIPDDNLIINPPVNFCERSSNELADICRRVVLATRLDEKEKEKLKFLLLNFFISINSEINFEKNDDDDENINRKIEFSANNLFNIPVFSIADIPPK</sequence>
<dbReference type="VEuPathDB" id="TrichDB:TRFO_12752"/>
<dbReference type="RefSeq" id="XP_068370179.1">
    <property type="nucleotide sequence ID" value="XM_068496830.1"/>
</dbReference>
<dbReference type="GeneID" id="94831534"/>
<gene>
    <name evidence="1" type="ORF">TRFO_12752</name>
</gene>
<name>A0A1J4L0T5_9EUKA</name>
<comment type="caution">
    <text evidence="1">The sequence shown here is derived from an EMBL/GenBank/DDBJ whole genome shotgun (WGS) entry which is preliminary data.</text>
</comment>
<organism evidence="1 2">
    <name type="scientific">Tritrichomonas foetus</name>
    <dbReference type="NCBI Taxonomy" id="1144522"/>
    <lineage>
        <taxon>Eukaryota</taxon>
        <taxon>Metamonada</taxon>
        <taxon>Parabasalia</taxon>
        <taxon>Tritrichomonadida</taxon>
        <taxon>Tritrichomonadidae</taxon>
        <taxon>Tritrichomonas</taxon>
    </lineage>
</organism>
<proteinExistence type="predicted"/>
<dbReference type="EMBL" id="MLAK01000046">
    <property type="protein sequence ID" value="OHT17043.1"/>
    <property type="molecule type" value="Genomic_DNA"/>
</dbReference>
<accession>A0A1J4L0T5</accession>